<keyword evidence="6" id="KW-0206">Cytoskeleton</keyword>
<evidence type="ECO:0000256" key="2">
    <source>
        <dbReference type="ARBA" id="ARBA00004186"/>
    </source>
</evidence>
<comment type="similarity">
    <text evidence="3">Belongs to the INCENP family.</text>
</comment>
<evidence type="ECO:0000256" key="1">
    <source>
        <dbReference type="ARBA" id="ARBA00004123"/>
    </source>
</evidence>
<dbReference type="GO" id="GO:0005819">
    <property type="term" value="C:spindle"/>
    <property type="evidence" value="ECO:0007669"/>
    <property type="project" value="UniProtKB-SubCell"/>
</dbReference>
<dbReference type="Pfam" id="PF02037">
    <property type="entry name" value="SAP"/>
    <property type="match status" value="1"/>
</dbReference>
<feature type="compositionally biased region" description="Low complexity" evidence="8">
    <location>
        <begin position="650"/>
        <end position="661"/>
    </location>
</feature>
<dbReference type="PROSITE" id="PS50800">
    <property type="entry name" value="SAP"/>
    <property type="match status" value="1"/>
</dbReference>
<comment type="caution">
    <text evidence="10">The sequence shown here is derived from an EMBL/GenBank/DDBJ whole genome shotgun (WGS) entry which is preliminary data.</text>
</comment>
<evidence type="ECO:0000256" key="5">
    <source>
        <dbReference type="ARBA" id="ARBA00022829"/>
    </source>
</evidence>
<feature type="compositionally biased region" description="Polar residues" evidence="8">
    <location>
        <begin position="580"/>
        <end position="590"/>
    </location>
</feature>
<keyword evidence="4" id="KW-0963">Cytoplasm</keyword>
<feature type="compositionally biased region" description="Acidic residues" evidence="8">
    <location>
        <begin position="757"/>
        <end position="773"/>
    </location>
</feature>
<dbReference type="AlphaFoldDB" id="A0A9N8E1T6"/>
<feature type="compositionally biased region" description="Low complexity" evidence="8">
    <location>
        <begin position="452"/>
        <end position="471"/>
    </location>
</feature>
<feature type="compositionally biased region" description="Basic and acidic residues" evidence="8">
    <location>
        <begin position="239"/>
        <end position="258"/>
    </location>
</feature>
<feature type="compositionally biased region" description="Basic and acidic residues" evidence="8">
    <location>
        <begin position="391"/>
        <end position="440"/>
    </location>
</feature>
<feature type="compositionally biased region" description="Polar residues" evidence="8">
    <location>
        <begin position="374"/>
        <end position="390"/>
    </location>
</feature>
<dbReference type="Gene3D" id="1.10.720.30">
    <property type="entry name" value="SAP domain"/>
    <property type="match status" value="1"/>
</dbReference>
<feature type="compositionally biased region" description="Low complexity" evidence="8">
    <location>
        <begin position="526"/>
        <end position="537"/>
    </location>
</feature>
<accession>A0A9N8E1T6</accession>
<dbReference type="EMBL" id="CAICTM010000420">
    <property type="protein sequence ID" value="CAB9510124.1"/>
    <property type="molecule type" value="Genomic_DNA"/>
</dbReference>
<evidence type="ECO:0000313" key="10">
    <source>
        <dbReference type="EMBL" id="CAB9510124.1"/>
    </source>
</evidence>
<evidence type="ECO:0000256" key="3">
    <source>
        <dbReference type="ARBA" id="ARBA00010042"/>
    </source>
</evidence>
<dbReference type="Pfam" id="PF03941">
    <property type="entry name" value="INCENP_ARK-bind"/>
    <property type="match status" value="1"/>
</dbReference>
<sequence>MAYRNKLTTAPALVNEVIATTNTKRNGSIFTLQEQMESTSNWLDEAITSAKRKVVEGTGVSIQEANAKKAKTIGFKKENGAPLSPIPDKENSPNQDAAIRVPTKPPPSAVKRRVNGLRVVDLRKELKSKGRETKGLKKDLQQRLLEAYSSVENMVSPSKAKQPNDSNHVDTETTTQSAVKKKDPPASQADDGFPDSDSVEVVVFEPSFDAREQHPTKHDQEKKAVASKQKATKTTFQDIDTKVNEATKPTVPDERETEQQVENSDVMVVEPTKEDSSMDSSRKSMMDCSSSSSSPPVKSKSITDSSSLSKATTTVPYAKEQAVAHASSSETGILKTAPKIKPSNNHSKDTLSSEPKNTFQDNEQEAANLKRSVASMSSRKLSQETSMKSSLDSDRSNMSVERDAERNVTADTKLHGADCKSDMNGDQKQDEDSKTQEKSPMKRRVQAAIQMLTAKSTPAKPKPTTTPGKLPWLQNKTLHPVTDSKATAPPTQKQKEVFQPMSQAKPKTSSKPITANSLRRPGMGLASAVGSTSTSATKPSRLAAGASSSEARKARIAEMREKSNKVAQPSAYAAKAYVSTLPSIKSQTTGGEADDKETKRKLLTAQMRAKAARNLGASATSGLQPINESSSQSVGNQTKTSTENKPLKETSSQVSGSVVTTFAAKVKASNDEPKQSNGVGKQVEENDTEADNSAKASAAKTGSVSTVPVPMKVTHSQQTDIQETQDAKTPGASSKANETAELHSQALSPLDTYEISDREDSESDEESESEDESREPRKKVPDWAQKANLLPALERQFASGDERIDPDEIFPEVKTCDLQAIFNNKRSRYVKRTSSGNWSRDRVTAAEKLTYKRTMGYAKS</sequence>
<dbReference type="PANTHER" id="PTHR13142">
    <property type="entry name" value="INNER CENTROMERE PROTEIN"/>
    <property type="match status" value="1"/>
</dbReference>
<protein>
    <submittedName>
        <fullName evidence="10">Inner centromere protein, ARK binding region</fullName>
    </submittedName>
</protein>
<feature type="domain" description="SAP" evidence="9">
    <location>
        <begin position="114"/>
        <end position="148"/>
    </location>
</feature>
<dbReference type="OrthoDB" id="6123at2759"/>
<feature type="compositionally biased region" description="Basic and acidic residues" evidence="8">
    <location>
        <begin position="271"/>
        <end position="285"/>
    </location>
</feature>
<dbReference type="PANTHER" id="PTHR13142:SF1">
    <property type="entry name" value="INNER CENTROMERE PROTEIN"/>
    <property type="match status" value="1"/>
</dbReference>
<name>A0A9N8E1T6_9STRA</name>
<feature type="compositionally biased region" description="Low complexity" evidence="8">
    <location>
        <begin position="286"/>
        <end position="310"/>
    </location>
</feature>
<keyword evidence="7" id="KW-0539">Nucleus</keyword>
<feature type="compositionally biased region" description="Basic and acidic residues" evidence="8">
    <location>
        <begin position="208"/>
        <end position="224"/>
    </location>
</feature>
<dbReference type="InterPro" id="IPR005635">
    <property type="entry name" value="Inner_centromere_prot_ARK-bd"/>
</dbReference>
<evidence type="ECO:0000256" key="8">
    <source>
        <dbReference type="SAM" id="MobiDB-lite"/>
    </source>
</evidence>
<dbReference type="Gene3D" id="6.10.250.2990">
    <property type="match status" value="1"/>
</dbReference>
<keyword evidence="5" id="KW-0159">Chromosome partition</keyword>
<dbReference type="GO" id="GO:0007059">
    <property type="term" value="P:chromosome segregation"/>
    <property type="evidence" value="ECO:0007669"/>
    <property type="project" value="UniProtKB-KW"/>
</dbReference>
<dbReference type="InterPro" id="IPR036361">
    <property type="entry name" value="SAP_dom_sf"/>
</dbReference>
<feature type="compositionally biased region" description="Polar residues" evidence="8">
    <location>
        <begin position="714"/>
        <end position="724"/>
    </location>
</feature>
<evidence type="ECO:0000256" key="4">
    <source>
        <dbReference type="ARBA" id="ARBA00022490"/>
    </source>
</evidence>
<feature type="region of interest" description="Disordered" evidence="8">
    <location>
        <begin position="152"/>
        <end position="553"/>
    </location>
</feature>
<feature type="compositionally biased region" description="Polar residues" evidence="8">
    <location>
        <begin position="500"/>
        <end position="517"/>
    </location>
</feature>
<feature type="region of interest" description="Disordered" evidence="8">
    <location>
        <begin position="580"/>
        <end position="785"/>
    </location>
</feature>
<evidence type="ECO:0000259" key="9">
    <source>
        <dbReference type="PROSITE" id="PS50800"/>
    </source>
</evidence>
<dbReference type="SUPFAM" id="SSF68906">
    <property type="entry name" value="SAP domain"/>
    <property type="match status" value="1"/>
</dbReference>
<evidence type="ECO:0000256" key="6">
    <source>
        <dbReference type="ARBA" id="ARBA00023212"/>
    </source>
</evidence>
<dbReference type="InterPro" id="IPR003034">
    <property type="entry name" value="SAP_dom"/>
</dbReference>
<comment type="subcellular location">
    <subcellularLocation>
        <location evidence="2">Cytoplasm</location>
        <location evidence="2">Cytoskeleton</location>
        <location evidence="2">Spindle</location>
    </subcellularLocation>
    <subcellularLocation>
        <location evidence="1">Nucleus</location>
    </subcellularLocation>
</comment>
<evidence type="ECO:0000313" key="11">
    <source>
        <dbReference type="Proteomes" id="UP001153069"/>
    </source>
</evidence>
<dbReference type="SMART" id="SM00513">
    <property type="entry name" value="SAP"/>
    <property type="match status" value="1"/>
</dbReference>
<organism evidence="10 11">
    <name type="scientific">Seminavis robusta</name>
    <dbReference type="NCBI Taxonomy" id="568900"/>
    <lineage>
        <taxon>Eukaryota</taxon>
        <taxon>Sar</taxon>
        <taxon>Stramenopiles</taxon>
        <taxon>Ochrophyta</taxon>
        <taxon>Bacillariophyta</taxon>
        <taxon>Bacillariophyceae</taxon>
        <taxon>Bacillariophycidae</taxon>
        <taxon>Naviculales</taxon>
        <taxon>Naviculaceae</taxon>
        <taxon>Seminavis</taxon>
    </lineage>
</organism>
<dbReference type="GO" id="GO:0005634">
    <property type="term" value="C:nucleus"/>
    <property type="evidence" value="ECO:0007669"/>
    <property type="project" value="UniProtKB-SubCell"/>
</dbReference>
<gene>
    <name evidence="10" type="ORF">SEMRO_421_G139520.1</name>
</gene>
<keyword evidence="11" id="KW-1185">Reference proteome</keyword>
<feature type="compositionally biased region" description="Polar residues" evidence="8">
    <location>
        <begin position="352"/>
        <end position="361"/>
    </location>
</feature>
<feature type="compositionally biased region" description="Polar residues" evidence="8">
    <location>
        <begin position="152"/>
        <end position="178"/>
    </location>
</feature>
<feature type="compositionally biased region" description="Polar residues" evidence="8">
    <location>
        <begin position="617"/>
        <end position="644"/>
    </location>
</feature>
<feature type="region of interest" description="Disordered" evidence="8">
    <location>
        <begin position="78"/>
        <end position="116"/>
    </location>
</feature>
<reference evidence="10" key="1">
    <citation type="submission" date="2020-06" db="EMBL/GenBank/DDBJ databases">
        <authorList>
            <consortium name="Plant Systems Biology data submission"/>
        </authorList>
    </citation>
    <scope>NUCLEOTIDE SEQUENCE</scope>
    <source>
        <strain evidence="10">D6</strain>
    </source>
</reference>
<dbReference type="Proteomes" id="UP001153069">
    <property type="component" value="Unassembled WGS sequence"/>
</dbReference>
<evidence type="ECO:0000256" key="7">
    <source>
        <dbReference type="ARBA" id="ARBA00023242"/>
    </source>
</evidence>
<proteinExistence type="inferred from homology"/>